<dbReference type="InterPro" id="IPR009057">
    <property type="entry name" value="Homeodomain-like_sf"/>
</dbReference>
<protein>
    <recommendedName>
        <fullName evidence="4">HTH araC/xylS-type domain-containing protein</fullName>
    </recommendedName>
</protein>
<name>A0A369QUH4_9BACT</name>
<keyword evidence="3" id="KW-0804">Transcription</keyword>
<dbReference type="SMART" id="SM00342">
    <property type="entry name" value="HTH_ARAC"/>
    <property type="match status" value="1"/>
</dbReference>
<keyword evidence="6" id="KW-1185">Reference proteome</keyword>
<dbReference type="Gene3D" id="2.60.120.10">
    <property type="entry name" value="Jelly Rolls"/>
    <property type="match status" value="1"/>
</dbReference>
<dbReference type="OrthoDB" id="792101at2"/>
<dbReference type="GO" id="GO:0043565">
    <property type="term" value="F:sequence-specific DNA binding"/>
    <property type="evidence" value="ECO:0007669"/>
    <property type="project" value="InterPro"/>
</dbReference>
<dbReference type="Proteomes" id="UP000253919">
    <property type="component" value="Unassembled WGS sequence"/>
</dbReference>
<keyword evidence="1" id="KW-0805">Transcription regulation</keyword>
<dbReference type="GO" id="GO:0003700">
    <property type="term" value="F:DNA-binding transcription factor activity"/>
    <property type="evidence" value="ECO:0007669"/>
    <property type="project" value="InterPro"/>
</dbReference>
<evidence type="ECO:0000256" key="2">
    <source>
        <dbReference type="ARBA" id="ARBA00023125"/>
    </source>
</evidence>
<dbReference type="PANTHER" id="PTHR43280:SF27">
    <property type="entry name" value="TRANSCRIPTIONAL REGULATOR MTLR"/>
    <property type="match status" value="1"/>
</dbReference>
<gene>
    <name evidence="5" type="ORF">AHMF7616_04458</name>
</gene>
<evidence type="ECO:0000256" key="1">
    <source>
        <dbReference type="ARBA" id="ARBA00023015"/>
    </source>
</evidence>
<dbReference type="InterPro" id="IPR013096">
    <property type="entry name" value="Cupin_2"/>
</dbReference>
<evidence type="ECO:0000256" key="3">
    <source>
        <dbReference type="ARBA" id="ARBA00023163"/>
    </source>
</evidence>
<dbReference type="SUPFAM" id="SSF51182">
    <property type="entry name" value="RmlC-like cupins"/>
    <property type="match status" value="1"/>
</dbReference>
<dbReference type="Pfam" id="PF07883">
    <property type="entry name" value="Cupin_2"/>
    <property type="match status" value="1"/>
</dbReference>
<dbReference type="AlphaFoldDB" id="A0A369QUH4"/>
<dbReference type="Gene3D" id="1.10.10.60">
    <property type="entry name" value="Homeodomain-like"/>
    <property type="match status" value="2"/>
</dbReference>
<dbReference type="CDD" id="cd06976">
    <property type="entry name" value="cupin_MtlR-like_N"/>
    <property type="match status" value="1"/>
</dbReference>
<feature type="domain" description="HTH araC/xylS-type" evidence="4">
    <location>
        <begin position="187"/>
        <end position="285"/>
    </location>
</feature>
<dbReference type="PANTHER" id="PTHR43280">
    <property type="entry name" value="ARAC-FAMILY TRANSCRIPTIONAL REGULATOR"/>
    <property type="match status" value="1"/>
</dbReference>
<proteinExistence type="predicted"/>
<dbReference type="InterPro" id="IPR018060">
    <property type="entry name" value="HTH_AraC"/>
</dbReference>
<evidence type="ECO:0000313" key="6">
    <source>
        <dbReference type="Proteomes" id="UP000253919"/>
    </source>
</evidence>
<organism evidence="5 6">
    <name type="scientific">Adhaeribacter pallidiroseus</name>
    <dbReference type="NCBI Taxonomy" id="2072847"/>
    <lineage>
        <taxon>Bacteria</taxon>
        <taxon>Pseudomonadati</taxon>
        <taxon>Bacteroidota</taxon>
        <taxon>Cytophagia</taxon>
        <taxon>Cytophagales</taxon>
        <taxon>Hymenobacteraceae</taxon>
        <taxon>Adhaeribacter</taxon>
    </lineage>
</organism>
<sequence length="298" mass="34342">MKPVIRKSANQTTGSFTVKRLHDPHFDPNWHFHPEYQLFLVLEGTGTRFIGDSIKHFEAGDLVFTGPNLPHLWRSDTVYFKGNPECQVQGIVVYFNANFLGPDFFNKPEMFGLKHLLQQSERGLEILGYTRDILTHQIKALEQLNGFDRILVLLEILHTLARSTEYNLLSSIGFTNTFKPSDTPRMQQVHDYVLTNFKNSISLETVAEVANMSPSAFCRYFKARANKTFYDFVSEIRIGHACKLLIEEKWAVTQICYECGYKTLSNFNSQFKVITGLSPLQFQKQYLRRNLPENKKAG</sequence>
<dbReference type="InterPro" id="IPR014710">
    <property type="entry name" value="RmlC-like_jellyroll"/>
</dbReference>
<dbReference type="Pfam" id="PF12833">
    <property type="entry name" value="HTH_18"/>
    <property type="match status" value="1"/>
</dbReference>
<keyword evidence="2" id="KW-0238">DNA-binding</keyword>
<reference evidence="5 6" key="1">
    <citation type="submission" date="2018-04" db="EMBL/GenBank/DDBJ databases">
        <title>Adhaeribacter sp. HMF7616 genome sequencing and assembly.</title>
        <authorList>
            <person name="Kang H."/>
            <person name="Kang J."/>
            <person name="Cha I."/>
            <person name="Kim H."/>
            <person name="Joh K."/>
        </authorList>
    </citation>
    <scope>NUCLEOTIDE SEQUENCE [LARGE SCALE GENOMIC DNA]</scope>
    <source>
        <strain evidence="5 6">HMF7616</strain>
    </source>
</reference>
<dbReference type="PROSITE" id="PS01124">
    <property type="entry name" value="HTH_ARAC_FAMILY_2"/>
    <property type="match status" value="1"/>
</dbReference>
<dbReference type="SUPFAM" id="SSF46689">
    <property type="entry name" value="Homeodomain-like"/>
    <property type="match status" value="2"/>
</dbReference>
<dbReference type="InterPro" id="IPR011051">
    <property type="entry name" value="RmlC_Cupin_sf"/>
</dbReference>
<comment type="caution">
    <text evidence="5">The sequence shown here is derived from an EMBL/GenBank/DDBJ whole genome shotgun (WGS) entry which is preliminary data.</text>
</comment>
<evidence type="ECO:0000313" key="5">
    <source>
        <dbReference type="EMBL" id="RDC65828.1"/>
    </source>
</evidence>
<accession>A0A369QUH4</accession>
<evidence type="ECO:0000259" key="4">
    <source>
        <dbReference type="PROSITE" id="PS01124"/>
    </source>
</evidence>
<dbReference type="EMBL" id="QASA01000001">
    <property type="protein sequence ID" value="RDC65828.1"/>
    <property type="molecule type" value="Genomic_DNA"/>
</dbReference>
<dbReference type="RefSeq" id="WP_115374781.1">
    <property type="nucleotide sequence ID" value="NZ_QASA01000001.1"/>
</dbReference>